<comment type="caution">
    <text evidence="4">The sequence shown here is derived from an EMBL/GenBank/DDBJ whole genome shotgun (WGS) entry which is preliminary data.</text>
</comment>
<dbReference type="InterPro" id="IPR050680">
    <property type="entry name" value="YpeA/RimI_acetyltransf"/>
</dbReference>
<keyword evidence="2" id="KW-0012">Acyltransferase</keyword>
<sequence length="182" mass="20100">MDVVHANPEDARAVAEIHVEAWRAAYRSIVPADYLDSLSIECREAMWAECIAVGIPELLVARKAGVVQGWLSFGQCRDIGSHDTDAEIWAIYVSPSVWSTGAGRLLWLRAKELILEQGFKSCSLWVFPLNERAIAFYHSLGFAHDGAAPKYFELGGVQLEEVRFVTQLLGGLATGPPNKNEE</sequence>
<evidence type="ECO:0000256" key="1">
    <source>
        <dbReference type="ARBA" id="ARBA00022679"/>
    </source>
</evidence>
<evidence type="ECO:0000313" key="5">
    <source>
        <dbReference type="Proteomes" id="UP000216538"/>
    </source>
</evidence>
<keyword evidence="5" id="KW-1185">Reference proteome</keyword>
<dbReference type="CDD" id="cd04301">
    <property type="entry name" value="NAT_SF"/>
    <property type="match status" value="1"/>
</dbReference>
<proteinExistence type="predicted"/>
<feature type="domain" description="N-acetyltransferase" evidence="3">
    <location>
        <begin position="1"/>
        <end position="166"/>
    </location>
</feature>
<keyword evidence="1" id="KW-0808">Transferase</keyword>
<evidence type="ECO:0000313" key="4">
    <source>
        <dbReference type="EMBL" id="OZT76160.1"/>
    </source>
</evidence>
<dbReference type="SUPFAM" id="SSF55729">
    <property type="entry name" value="Acyl-CoA N-acyltransferases (Nat)"/>
    <property type="match status" value="1"/>
</dbReference>
<dbReference type="Gene3D" id="3.40.630.30">
    <property type="match status" value="1"/>
</dbReference>
<dbReference type="Proteomes" id="UP000216538">
    <property type="component" value="Unassembled WGS sequence"/>
</dbReference>
<dbReference type="PROSITE" id="PS51186">
    <property type="entry name" value="GNAT"/>
    <property type="match status" value="1"/>
</dbReference>
<organism evidence="4 5">
    <name type="scientific">Vreelandella boliviensis LC1</name>
    <dbReference type="NCBI Taxonomy" id="1072583"/>
    <lineage>
        <taxon>Bacteria</taxon>
        <taxon>Pseudomonadati</taxon>
        <taxon>Pseudomonadota</taxon>
        <taxon>Gammaproteobacteria</taxon>
        <taxon>Oceanospirillales</taxon>
        <taxon>Halomonadaceae</taxon>
        <taxon>Vreelandella</taxon>
    </lineage>
</organism>
<dbReference type="InterPro" id="IPR016181">
    <property type="entry name" value="Acyl_CoA_acyltransferase"/>
</dbReference>
<protein>
    <submittedName>
        <fullName evidence="4">N-acetyltransferase</fullName>
    </submittedName>
</protein>
<gene>
    <name evidence="4" type="ORF">CE457_02775</name>
</gene>
<reference evidence="4 5" key="1">
    <citation type="submission" date="2017-07" db="EMBL/GenBank/DDBJ databases">
        <title>Shotgun whole genome sequences of three halophilic bacterial isolates.</title>
        <authorList>
            <person name="Pozzo T."/>
            <person name="Higdon S.M."/>
            <person name="Quillaguaman J."/>
        </authorList>
    </citation>
    <scope>NUCLEOTIDE SEQUENCE [LARGE SCALE GENOMIC DNA]</scope>
    <source>
        <strain evidence="4 5">LC1</strain>
    </source>
</reference>
<dbReference type="EMBL" id="NPEY01000001">
    <property type="protein sequence ID" value="OZT76160.1"/>
    <property type="molecule type" value="Genomic_DNA"/>
</dbReference>
<dbReference type="InterPro" id="IPR000182">
    <property type="entry name" value="GNAT_dom"/>
</dbReference>
<evidence type="ECO:0000259" key="3">
    <source>
        <dbReference type="PROSITE" id="PS51186"/>
    </source>
</evidence>
<dbReference type="PANTHER" id="PTHR43420">
    <property type="entry name" value="ACETYLTRANSFERASE"/>
    <property type="match status" value="1"/>
</dbReference>
<evidence type="ECO:0000256" key="2">
    <source>
        <dbReference type="ARBA" id="ARBA00023315"/>
    </source>
</evidence>
<dbReference type="RefSeq" id="WP_050804796.1">
    <property type="nucleotide sequence ID" value="NZ_JH393257.1"/>
</dbReference>
<accession>A0ABX4GEX3</accession>
<dbReference type="Pfam" id="PF00583">
    <property type="entry name" value="Acetyltransf_1"/>
    <property type="match status" value="1"/>
</dbReference>
<name>A0ABX4GEX3_9GAMM</name>